<accession>B7Q5D2</accession>
<dbReference type="HOGENOM" id="CLU_1512281_0_0_1"/>
<keyword evidence="4" id="KW-1185">Reference proteome</keyword>
<dbReference type="InParanoid" id="B7Q5D2"/>
<dbReference type="EnsemblMetazoa" id="ISCW011136-RA">
    <property type="protein sequence ID" value="ISCW011136-PA"/>
    <property type="gene ID" value="ISCW011136"/>
</dbReference>
<evidence type="ECO:0000313" key="2">
    <source>
        <dbReference type="EMBL" id="EEC14054.1"/>
    </source>
</evidence>
<dbReference type="VEuPathDB" id="VectorBase:ISCI011136"/>
<dbReference type="VEuPathDB" id="VectorBase:ISCW011136"/>
<evidence type="ECO:0000313" key="4">
    <source>
        <dbReference type="Proteomes" id="UP000001555"/>
    </source>
</evidence>
<dbReference type="Proteomes" id="UP000001555">
    <property type="component" value="Unassembled WGS sequence"/>
</dbReference>
<feature type="transmembrane region" description="Helical" evidence="1">
    <location>
        <begin position="23"/>
        <end position="44"/>
    </location>
</feature>
<organism>
    <name type="scientific">Ixodes scapularis</name>
    <name type="common">Black-legged tick</name>
    <name type="synonym">Deer tick</name>
    <dbReference type="NCBI Taxonomy" id="6945"/>
    <lineage>
        <taxon>Eukaryota</taxon>
        <taxon>Metazoa</taxon>
        <taxon>Ecdysozoa</taxon>
        <taxon>Arthropoda</taxon>
        <taxon>Chelicerata</taxon>
        <taxon>Arachnida</taxon>
        <taxon>Acari</taxon>
        <taxon>Parasitiformes</taxon>
        <taxon>Ixodida</taxon>
        <taxon>Ixodoidea</taxon>
        <taxon>Ixodidae</taxon>
        <taxon>Ixodinae</taxon>
        <taxon>Ixodes</taxon>
    </lineage>
</organism>
<gene>
    <name evidence="2" type="ORF">IscW_ISCW011136</name>
</gene>
<evidence type="ECO:0000313" key="3">
    <source>
        <dbReference type="EnsemblMetazoa" id="ISCW011136-PA"/>
    </source>
</evidence>
<keyword evidence="1" id="KW-0472">Membrane</keyword>
<dbReference type="PaxDb" id="6945-B7Q5D2"/>
<dbReference type="EMBL" id="ABJB010184578">
    <property type="status" value="NOT_ANNOTATED_CDS"/>
    <property type="molecule type" value="Genomic_DNA"/>
</dbReference>
<proteinExistence type="predicted"/>
<reference evidence="2 4" key="1">
    <citation type="submission" date="2008-03" db="EMBL/GenBank/DDBJ databases">
        <title>Annotation of Ixodes scapularis.</title>
        <authorList>
            <consortium name="Ixodes scapularis Genome Project Consortium"/>
            <person name="Caler E."/>
            <person name="Hannick L.I."/>
            <person name="Bidwell S."/>
            <person name="Joardar V."/>
            <person name="Thiagarajan M."/>
            <person name="Amedeo P."/>
            <person name="Galinsky K.J."/>
            <person name="Schobel S."/>
            <person name="Inman J."/>
            <person name="Hostetler J."/>
            <person name="Miller J."/>
            <person name="Hammond M."/>
            <person name="Megy K."/>
            <person name="Lawson D."/>
            <person name="Kodira C."/>
            <person name="Sutton G."/>
            <person name="Meyer J."/>
            <person name="Hill C.A."/>
            <person name="Birren B."/>
            <person name="Nene V."/>
            <person name="Collins F."/>
            <person name="Alarcon-Chaidez F."/>
            <person name="Wikel S."/>
            <person name="Strausberg R."/>
        </authorList>
    </citation>
    <scope>NUCLEOTIDE SEQUENCE [LARGE SCALE GENOMIC DNA]</scope>
    <source>
        <strain evidence="4">Wikel</strain>
        <strain evidence="2">Wikel colony</strain>
    </source>
</reference>
<protein>
    <submittedName>
        <fullName evidence="2 3">Uncharacterized protein</fullName>
    </submittedName>
</protein>
<reference evidence="3" key="2">
    <citation type="submission" date="2020-05" db="UniProtKB">
        <authorList>
            <consortium name="EnsemblMetazoa"/>
        </authorList>
    </citation>
    <scope>IDENTIFICATION</scope>
    <source>
        <strain evidence="3">wikel</strain>
    </source>
</reference>
<dbReference type="EMBL" id="DS860803">
    <property type="protein sequence ID" value="EEC14054.1"/>
    <property type="molecule type" value="Genomic_DNA"/>
</dbReference>
<feature type="transmembrane region" description="Helical" evidence="1">
    <location>
        <begin position="50"/>
        <end position="68"/>
    </location>
</feature>
<sequence>MIGIRSGSGGGGVASIGNSPSKAISTVLCVGFGGAVACLGLLLGVVVSRAYFAVTAMAACVLLLLLCCRAREACHLRRPRYSMQAEPAPAAQAQRYSRVYNVPSPRDPVLPFAALQEGFDRRQHALSLSCIQNGGQCLDPASAFSGQRRNSAHWDRSECTRQPELYARNLMVLRVSVV</sequence>
<keyword evidence="1" id="KW-1133">Transmembrane helix</keyword>
<dbReference type="AlphaFoldDB" id="B7Q5D2"/>
<evidence type="ECO:0000256" key="1">
    <source>
        <dbReference type="SAM" id="Phobius"/>
    </source>
</evidence>
<name>B7Q5D2_IXOSC</name>
<keyword evidence="1" id="KW-0812">Transmembrane</keyword>